<accession>A0A1M7Q250</accession>
<dbReference type="PANTHER" id="PTHR39419">
    <property type="entry name" value="SLL0814 PROTEIN"/>
    <property type="match status" value="1"/>
</dbReference>
<name>A0A1M7Q250_9BACT</name>
<dbReference type="Pfam" id="PF04240">
    <property type="entry name" value="Caroten_synth"/>
    <property type="match status" value="1"/>
</dbReference>
<protein>
    <submittedName>
        <fullName evidence="2">Putative membrane protein</fullName>
    </submittedName>
</protein>
<keyword evidence="1" id="KW-0812">Transmembrane</keyword>
<keyword evidence="1" id="KW-0472">Membrane</keyword>
<feature type="transmembrane region" description="Helical" evidence="1">
    <location>
        <begin position="45"/>
        <end position="62"/>
    </location>
</feature>
<dbReference type="InterPro" id="IPR007354">
    <property type="entry name" value="CruF-like"/>
</dbReference>
<keyword evidence="1" id="KW-1133">Transmembrane helix</keyword>
<reference evidence="2 3" key="1">
    <citation type="submission" date="2016-11" db="EMBL/GenBank/DDBJ databases">
        <authorList>
            <person name="Jaros S."/>
            <person name="Januszkiewicz K."/>
            <person name="Wedrychowicz H."/>
        </authorList>
    </citation>
    <scope>NUCLEOTIDE SEQUENCE [LARGE SCALE GENOMIC DNA]</scope>
    <source>
        <strain evidence="2 3">CGMCC 1.6102</strain>
    </source>
</reference>
<keyword evidence="3" id="KW-1185">Reference proteome</keyword>
<gene>
    <name evidence="2" type="ORF">SAMN04488057_11351</name>
</gene>
<proteinExistence type="predicted"/>
<dbReference type="STRING" id="388280.SAMN04488057_11351"/>
<feature type="transmembrane region" description="Helical" evidence="1">
    <location>
        <begin position="108"/>
        <end position="125"/>
    </location>
</feature>
<feature type="transmembrane region" description="Helical" evidence="1">
    <location>
        <begin position="137"/>
        <end position="159"/>
    </location>
</feature>
<dbReference type="EMBL" id="FRCY01000013">
    <property type="protein sequence ID" value="SHN24326.1"/>
    <property type="molecule type" value="Genomic_DNA"/>
</dbReference>
<feature type="transmembrane region" description="Helical" evidence="1">
    <location>
        <begin position="201"/>
        <end position="220"/>
    </location>
</feature>
<feature type="transmembrane region" description="Helical" evidence="1">
    <location>
        <begin position="21"/>
        <end position="39"/>
    </location>
</feature>
<feature type="transmembrane region" description="Helical" evidence="1">
    <location>
        <begin position="69"/>
        <end position="88"/>
    </location>
</feature>
<dbReference type="Proteomes" id="UP000184513">
    <property type="component" value="Unassembled WGS sequence"/>
</dbReference>
<evidence type="ECO:0000313" key="3">
    <source>
        <dbReference type="Proteomes" id="UP000184513"/>
    </source>
</evidence>
<evidence type="ECO:0000256" key="1">
    <source>
        <dbReference type="SAM" id="Phobius"/>
    </source>
</evidence>
<evidence type="ECO:0000313" key="2">
    <source>
        <dbReference type="EMBL" id="SHN24326.1"/>
    </source>
</evidence>
<feature type="transmembrane region" description="Helical" evidence="1">
    <location>
        <begin position="171"/>
        <end position="189"/>
    </location>
</feature>
<dbReference type="AlphaFoldDB" id="A0A1M7Q250"/>
<dbReference type="OrthoDB" id="9811293at2"/>
<dbReference type="PANTHER" id="PTHR39419:SF1">
    <property type="entry name" value="SLL0814 PROTEIN"/>
    <property type="match status" value="1"/>
</dbReference>
<sequence length="221" mass="25000">MSNLLKLPSFFKTDKLNGAKMVVLILHLVGLFGLSVPQFRPYFQYLTPFHLLAVTGILLSFHTDFNRRFIFFALFAFTVGMVSEIIGVKTGLIFGEYNYGPVLGPRLMGVPLIIGLNWFLLVYLTGGILHGWIKSDFLAGAASSLLMVVMDLILEPVAVALDFWEWERNDIPLSNFAGWFFIAFIIQLAYRKTSFGKKNPLNVFIFVNLMLFFSILAIILD</sequence>
<organism evidence="2 3">
    <name type="scientific">Cyclobacterium lianum</name>
    <dbReference type="NCBI Taxonomy" id="388280"/>
    <lineage>
        <taxon>Bacteria</taxon>
        <taxon>Pseudomonadati</taxon>
        <taxon>Bacteroidota</taxon>
        <taxon>Cytophagia</taxon>
        <taxon>Cytophagales</taxon>
        <taxon>Cyclobacteriaceae</taxon>
        <taxon>Cyclobacterium</taxon>
    </lineage>
</organism>